<name>A0A9D2ARJ9_9FIRM</name>
<reference evidence="2" key="1">
    <citation type="journal article" date="2021" name="PeerJ">
        <title>Extensive microbial diversity within the chicken gut microbiome revealed by metagenomics and culture.</title>
        <authorList>
            <person name="Gilroy R."/>
            <person name="Ravi A."/>
            <person name="Getino M."/>
            <person name="Pursley I."/>
            <person name="Horton D.L."/>
            <person name="Alikhan N.F."/>
            <person name="Baker D."/>
            <person name="Gharbi K."/>
            <person name="Hall N."/>
            <person name="Watson M."/>
            <person name="Adriaenssens E.M."/>
            <person name="Foster-Nyarko E."/>
            <person name="Jarju S."/>
            <person name="Secka A."/>
            <person name="Antonio M."/>
            <person name="Oren A."/>
            <person name="Chaudhuri R.R."/>
            <person name="La Ragione R."/>
            <person name="Hildebrand F."/>
            <person name="Pallen M.J."/>
        </authorList>
    </citation>
    <scope>NUCLEOTIDE SEQUENCE</scope>
    <source>
        <strain evidence="2">ChiSjej5B23-15282</strain>
    </source>
</reference>
<dbReference type="Pfam" id="PF05193">
    <property type="entry name" value="Peptidase_M16_C"/>
    <property type="match status" value="1"/>
</dbReference>
<dbReference type="GO" id="GO:0004222">
    <property type="term" value="F:metalloendopeptidase activity"/>
    <property type="evidence" value="ECO:0007669"/>
    <property type="project" value="TreeGrafter"/>
</dbReference>
<comment type="caution">
    <text evidence="2">The sequence shown here is derived from an EMBL/GenBank/DDBJ whole genome shotgun (WGS) entry which is preliminary data.</text>
</comment>
<dbReference type="PANTHER" id="PTHR43016">
    <property type="entry name" value="PRESEQUENCE PROTEASE"/>
    <property type="match status" value="1"/>
</dbReference>
<dbReference type="InterPro" id="IPR055130">
    <property type="entry name" value="PreP_C"/>
</dbReference>
<evidence type="ECO:0000313" key="2">
    <source>
        <dbReference type="EMBL" id="HIX47692.1"/>
    </source>
</evidence>
<dbReference type="GO" id="GO:0046872">
    <property type="term" value="F:metal ion binding"/>
    <property type="evidence" value="ECO:0007669"/>
    <property type="project" value="InterPro"/>
</dbReference>
<dbReference type="GO" id="GO:0016485">
    <property type="term" value="P:protein processing"/>
    <property type="evidence" value="ECO:0007669"/>
    <property type="project" value="TreeGrafter"/>
</dbReference>
<dbReference type="Gene3D" id="3.30.830.10">
    <property type="entry name" value="Metalloenzyme, LuxS/M16 peptidase-like"/>
    <property type="match status" value="4"/>
</dbReference>
<dbReference type="SMART" id="SM01264">
    <property type="entry name" value="M16C_associated"/>
    <property type="match status" value="1"/>
</dbReference>
<evidence type="ECO:0000259" key="1">
    <source>
        <dbReference type="SMART" id="SM01264"/>
    </source>
</evidence>
<protein>
    <submittedName>
        <fullName evidence="2">Insulinase family protein</fullName>
    </submittedName>
</protein>
<sequence length="1011" mass="114436">MSIYDLTSYEVIQDKDLADLKSRGVLLRHKKSGARVLLMENDDENKVFAIGFRTPPSDSTGVPHIMEHSVLCGSREFPVKDPFVELVKGSLNTFLNAMTYPDKTVYPVASCNDKDFQNLMHVYMDAVFYPNIYQSDKTFRQEGWSYKLDSADADLEISGVVYNEMKGVFSSPEGVLDRVILNSLFPDTSYANESGGDPEVIPELTYEQFLDFHRKYYHPSNSYIYLYGDMDMEEKLRWLDEKYLSDFDQIQVDSQIRYQEPFTEMKEIVQEYSIASDENEADNTYLSYNKVIGTSLDEKLYLAFQILDYALLSAPGAPLKKALLDAGLGKDIMGSYDNGVYQPIFSVISKNANMEQKEDFIRVIEETLRGIADNGIDQKALRAGINYYEFRFREADFGNYPRGLMYGLQLFDSWLYDEEKPFIHMEAIPTFEFLKEQVDTGYFEGLIRTYLLDNPHGAVVIIRPEKGRTARMDKELADRLKAYKESLSAEEVEALVQATEDLEAYQEEESAPEDLAKIPVLRREDISRETAPIYNTEMDADGVKMVHHNVETNGIGYATLMFDLSGIAEDKLPYVGILQSVLGIIDTTNYEYGALFNEINVHTGGIGTSLELYPDVTKVKEKEFRATFEMKGKALYPKMDVLFSMMREILMESKLDDEKRLKEIIAMLRSRLQMSFLSSGHTTAALRALSYTSPIAKFKDDTDGIGFYEVVKAIEEDFDGHKEELIRNLKEISAKIFRADNLMVSYTSAEQGLEPMLAAFGAVRDSLNDHCGTEAAAGLRTGEGVQAGEGVHEGEGARTGDLQAAADVDPETACVIHCRKRNEGFKTSSKVQYVARAGNFIDGGAEYTGALQILKVILSYDYLWQNIRVKGGAYGCMSNFNRIGEGYLISYRDPNLEKTMEIYEGVVDYLENFNVDDRDMNKFIIGTISNIDRPMNPAAKGSRSMNLYMNHVTEEMIREEREQILTAGQSDIRALSKVLRAMLDAEQICVIGSEEKIEECREMFGEVRTLS</sequence>
<dbReference type="PANTHER" id="PTHR43016:SF13">
    <property type="entry name" value="PRESEQUENCE PROTEASE, MITOCHONDRIAL"/>
    <property type="match status" value="1"/>
</dbReference>
<gene>
    <name evidence="2" type="ORF">H9981_01530</name>
</gene>
<feature type="domain" description="Peptidase M16C associated" evidence="1">
    <location>
        <begin position="462"/>
        <end position="714"/>
    </location>
</feature>
<dbReference type="AlphaFoldDB" id="A0A9D2ARJ9"/>
<dbReference type="SUPFAM" id="SSF63411">
    <property type="entry name" value="LuxS/MPP-like metallohydrolase"/>
    <property type="match status" value="4"/>
</dbReference>
<dbReference type="Proteomes" id="UP000824243">
    <property type="component" value="Unassembled WGS sequence"/>
</dbReference>
<dbReference type="EMBL" id="DXFA01000026">
    <property type="protein sequence ID" value="HIX47692.1"/>
    <property type="molecule type" value="Genomic_DNA"/>
</dbReference>
<evidence type="ECO:0000313" key="3">
    <source>
        <dbReference type="Proteomes" id="UP000824243"/>
    </source>
</evidence>
<dbReference type="Pfam" id="PF22516">
    <property type="entry name" value="PreP_C"/>
    <property type="match status" value="1"/>
</dbReference>
<organism evidence="2 3">
    <name type="scientific">Candidatus Mediterraneibacter caccavium</name>
    <dbReference type="NCBI Taxonomy" id="2838661"/>
    <lineage>
        <taxon>Bacteria</taxon>
        <taxon>Bacillati</taxon>
        <taxon>Bacillota</taxon>
        <taxon>Clostridia</taxon>
        <taxon>Lachnospirales</taxon>
        <taxon>Lachnospiraceae</taxon>
        <taxon>Mediterraneibacter</taxon>
    </lineage>
</organism>
<accession>A0A9D2ARJ9</accession>
<reference evidence="2" key="2">
    <citation type="submission" date="2021-04" db="EMBL/GenBank/DDBJ databases">
        <authorList>
            <person name="Gilroy R."/>
        </authorList>
    </citation>
    <scope>NUCLEOTIDE SEQUENCE</scope>
    <source>
        <strain evidence="2">ChiSjej5B23-15282</strain>
    </source>
</reference>
<dbReference type="Pfam" id="PF08367">
    <property type="entry name" value="M16C_assoc"/>
    <property type="match status" value="1"/>
</dbReference>
<dbReference type="FunFam" id="3.30.830.10:FF:000034">
    <property type="entry name" value="presequence protease 1, chloroplastic/mitochondrial"/>
    <property type="match status" value="1"/>
</dbReference>
<dbReference type="InterPro" id="IPR007863">
    <property type="entry name" value="Peptidase_M16_C"/>
</dbReference>
<dbReference type="InterPro" id="IPR013578">
    <property type="entry name" value="Peptidase_M16C_assoc"/>
</dbReference>
<dbReference type="InterPro" id="IPR011249">
    <property type="entry name" value="Metalloenz_LuxS/M16"/>
</dbReference>
<proteinExistence type="predicted"/>